<dbReference type="AlphaFoldDB" id="A0AAD5QV99"/>
<protein>
    <submittedName>
        <fullName evidence="1">Uncharacterized protein</fullName>
    </submittedName>
</protein>
<dbReference type="Proteomes" id="UP001196413">
    <property type="component" value="Unassembled WGS sequence"/>
</dbReference>
<evidence type="ECO:0000313" key="1">
    <source>
        <dbReference type="EMBL" id="KAJ1362667.1"/>
    </source>
</evidence>
<name>A0AAD5QV99_PARTN</name>
<keyword evidence="2" id="KW-1185">Reference proteome</keyword>
<accession>A0AAD5QV99</accession>
<reference evidence="1" key="1">
    <citation type="submission" date="2021-06" db="EMBL/GenBank/DDBJ databases">
        <title>Parelaphostrongylus tenuis whole genome reference sequence.</title>
        <authorList>
            <person name="Garwood T.J."/>
            <person name="Larsen P.A."/>
            <person name="Fountain-Jones N.M."/>
            <person name="Garbe J.R."/>
            <person name="Macchietto M.G."/>
            <person name="Kania S.A."/>
            <person name="Gerhold R.W."/>
            <person name="Richards J.E."/>
            <person name="Wolf T.M."/>
        </authorList>
    </citation>
    <scope>NUCLEOTIDE SEQUENCE</scope>
    <source>
        <strain evidence="1">MNPRO001-30</strain>
        <tissue evidence="1">Meninges</tissue>
    </source>
</reference>
<organism evidence="1 2">
    <name type="scientific">Parelaphostrongylus tenuis</name>
    <name type="common">Meningeal worm</name>
    <dbReference type="NCBI Taxonomy" id="148309"/>
    <lineage>
        <taxon>Eukaryota</taxon>
        <taxon>Metazoa</taxon>
        <taxon>Ecdysozoa</taxon>
        <taxon>Nematoda</taxon>
        <taxon>Chromadorea</taxon>
        <taxon>Rhabditida</taxon>
        <taxon>Rhabditina</taxon>
        <taxon>Rhabditomorpha</taxon>
        <taxon>Strongyloidea</taxon>
        <taxon>Metastrongylidae</taxon>
        <taxon>Parelaphostrongylus</taxon>
    </lineage>
</organism>
<proteinExistence type="predicted"/>
<dbReference type="EMBL" id="JAHQIW010004518">
    <property type="protein sequence ID" value="KAJ1362667.1"/>
    <property type="molecule type" value="Genomic_DNA"/>
</dbReference>
<comment type="caution">
    <text evidence="1">The sequence shown here is derived from an EMBL/GenBank/DDBJ whole genome shotgun (WGS) entry which is preliminary data.</text>
</comment>
<evidence type="ECO:0000313" key="2">
    <source>
        <dbReference type="Proteomes" id="UP001196413"/>
    </source>
</evidence>
<gene>
    <name evidence="1" type="ORF">KIN20_022311</name>
</gene>
<sequence length="133" mass="15338">MENHRNASKRLPREKREAVLRLCRYDTELEHKVVDESNNQLDDMVVTPPIPRPYFILENVGPSVETLFKSDRNKYLPVHTSIFLTIGCIQTISQKAELQKCSITKTSLSSEKLTSSLYKFISLYQSICPYEPS</sequence>